<organism evidence="1 3">
    <name type="scientific">Aequorivita marisscotiae</name>
    <dbReference type="NCBI Taxonomy" id="3040348"/>
    <lineage>
        <taxon>Bacteria</taxon>
        <taxon>Pseudomonadati</taxon>
        <taxon>Bacteroidota</taxon>
        <taxon>Flavobacteriia</taxon>
        <taxon>Flavobacteriales</taxon>
        <taxon>Flavobacteriaceae</taxon>
        <taxon>Aequorivita</taxon>
    </lineage>
</organism>
<gene>
    <name evidence="1" type="ORF">QCQ61_07545</name>
    <name evidence="2" type="ORF">QCQ61_07550</name>
</gene>
<dbReference type="Proteomes" id="UP001238523">
    <property type="component" value="Chromosome"/>
</dbReference>
<dbReference type="CDD" id="cd07820">
    <property type="entry name" value="SRPBCC_3"/>
    <property type="match status" value="1"/>
</dbReference>
<reference evidence="1 3" key="1">
    <citation type="submission" date="2023-04" db="EMBL/GenBank/DDBJ databases">
        <title>Taxonomic identification of the Arctic strain Aequorivita sp. nov. and transcriptomic analysis in response to temperature stress.</title>
        <authorList>
            <person name="Liu W."/>
            <person name="Cong B."/>
            <person name="Lin J."/>
        </authorList>
    </citation>
    <scope>NUCLEOTIDE SEQUENCE [LARGE SCALE GENOMIC DNA]</scope>
    <source>
        <strain evidence="1 3">Ant34-E75</strain>
    </source>
</reference>
<dbReference type="EMBL" id="CP122379">
    <property type="protein sequence ID" value="WGF94038.1"/>
    <property type="molecule type" value="Genomic_DNA"/>
</dbReference>
<dbReference type="EMBL" id="CP122379">
    <property type="protein sequence ID" value="WGF94037.1"/>
    <property type="molecule type" value="Genomic_DNA"/>
</dbReference>
<evidence type="ECO:0000313" key="1">
    <source>
        <dbReference type="EMBL" id="WGF94037.1"/>
    </source>
</evidence>
<dbReference type="InterPro" id="IPR023393">
    <property type="entry name" value="START-like_dom_sf"/>
</dbReference>
<dbReference type="SUPFAM" id="SSF55961">
    <property type="entry name" value="Bet v1-like"/>
    <property type="match status" value="1"/>
</dbReference>
<dbReference type="RefSeq" id="WP_279450148.1">
    <property type="nucleotide sequence ID" value="NZ_CP122379.1"/>
</dbReference>
<evidence type="ECO:0000313" key="3">
    <source>
        <dbReference type="Proteomes" id="UP001238523"/>
    </source>
</evidence>
<sequence length="166" mass="19343">MPRIELQTEIKPDRNIVFDLSRSIDLHKISTEQTNEEAIAGKTSGLIGMNESVTWRAKHFGIYQKLTSKITEFDRPNYFADEMIKGTFAEFKHEHHFAESNGGTLMTDFFYYKSPFGILGKLADKLFLKKYMTELLTERNRIVKEFAESDRWKEVINEKSTVYNTA</sequence>
<accession>A0ABY8KY57</accession>
<evidence type="ECO:0000313" key="2">
    <source>
        <dbReference type="EMBL" id="WGF94038.1"/>
    </source>
</evidence>
<dbReference type="Gene3D" id="3.30.530.20">
    <property type="match status" value="1"/>
</dbReference>
<protein>
    <submittedName>
        <fullName evidence="1">SRPBCC family protein</fullName>
    </submittedName>
</protein>
<name>A0ABY8KY57_9FLAO</name>
<proteinExistence type="predicted"/>
<keyword evidence="3" id="KW-1185">Reference proteome</keyword>